<proteinExistence type="predicted"/>
<dbReference type="RefSeq" id="WP_013015304.1">
    <property type="nucleotide sequence ID" value="NC_013947.1"/>
</dbReference>
<sequence length="148" mass="16679">MNARTKYRAMLRAGLVGDFDAAEQLGTELGEVAWNDSGLLVNALFVLAVQRKFDDDTDRDVIREFVRETLDDYKSADPPFKPLMTEGLIRSVLGEEELYPEIPKNEAIPVQTAIINKIVADARTSPDKVDELLDKAEKLADRWIQQSK</sequence>
<accession>D3PTX5</accession>
<dbReference type="AlphaFoldDB" id="D3PTX5"/>
<protein>
    <submittedName>
        <fullName evidence="1">Uncharacterized protein</fullName>
    </submittedName>
</protein>
<gene>
    <name evidence="1" type="ordered locus">Snas_0010</name>
</gene>
<dbReference type="OrthoDB" id="5192868at2"/>
<evidence type="ECO:0000313" key="1">
    <source>
        <dbReference type="EMBL" id="ADD39733.1"/>
    </source>
</evidence>
<dbReference type="KEGG" id="sna:Snas_0010"/>
<dbReference type="EMBL" id="CP001778">
    <property type="protein sequence ID" value="ADD39733.1"/>
    <property type="molecule type" value="Genomic_DNA"/>
</dbReference>
<dbReference type="HOGENOM" id="CLU_1785712_0_0_11"/>
<reference evidence="1 2" key="1">
    <citation type="journal article" date="2009" name="Stand. Genomic Sci.">
        <title>Complete genome sequence of Stackebrandtia nassauensis type strain (LLR-40K-21).</title>
        <authorList>
            <person name="Munk C."/>
            <person name="Lapidus A."/>
            <person name="Copeland A."/>
            <person name="Jando M."/>
            <person name="Mayilraj S."/>
            <person name="Glavina Del Rio T."/>
            <person name="Nolan M."/>
            <person name="Chen F."/>
            <person name="Lucas S."/>
            <person name="Tice H."/>
            <person name="Cheng J.F."/>
            <person name="Han C."/>
            <person name="Detter J.C."/>
            <person name="Bruce D."/>
            <person name="Goodwin L."/>
            <person name="Chain P."/>
            <person name="Pitluck S."/>
            <person name="Goker M."/>
            <person name="Ovchinikova G."/>
            <person name="Pati A."/>
            <person name="Ivanova N."/>
            <person name="Mavromatis K."/>
            <person name="Chen A."/>
            <person name="Palaniappan K."/>
            <person name="Land M."/>
            <person name="Hauser L."/>
            <person name="Chang Y.J."/>
            <person name="Jeffries C.D."/>
            <person name="Bristow J."/>
            <person name="Eisen J.A."/>
            <person name="Markowitz V."/>
            <person name="Hugenholtz P."/>
            <person name="Kyrpides N.C."/>
            <person name="Klenk H.P."/>
        </authorList>
    </citation>
    <scope>NUCLEOTIDE SEQUENCE [LARGE SCALE GENOMIC DNA]</scope>
    <source>
        <strain evidence="2">DSM 44728 / CIP 108903 / NRRL B-16338 / NBRC 102104 / LLR-40K-21</strain>
    </source>
</reference>
<name>D3PTX5_STANL</name>
<organism evidence="1 2">
    <name type="scientific">Stackebrandtia nassauensis (strain DSM 44728 / CIP 108903 / NRRL B-16338 / NBRC 102104 / LLR-40K-21)</name>
    <dbReference type="NCBI Taxonomy" id="446470"/>
    <lineage>
        <taxon>Bacteria</taxon>
        <taxon>Bacillati</taxon>
        <taxon>Actinomycetota</taxon>
        <taxon>Actinomycetes</taxon>
        <taxon>Glycomycetales</taxon>
        <taxon>Glycomycetaceae</taxon>
        <taxon>Stackebrandtia</taxon>
    </lineage>
</organism>
<dbReference type="Proteomes" id="UP000000844">
    <property type="component" value="Chromosome"/>
</dbReference>
<evidence type="ECO:0000313" key="2">
    <source>
        <dbReference type="Proteomes" id="UP000000844"/>
    </source>
</evidence>
<keyword evidence="2" id="KW-1185">Reference proteome</keyword>